<dbReference type="RefSeq" id="XP_010932680.1">
    <property type="nucleotide sequence ID" value="XM_010934378.3"/>
</dbReference>
<keyword evidence="7 8" id="KW-0539">Nucleus</keyword>
<feature type="domain" description="Homeobox" evidence="10">
    <location>
        <begin position="410"/>
        <end position="473"/>
    </location>
</feature>
<feature type="region of interest" description="Disordered" evidence="9">
    <location>
        <begin position="486"/>
        <end position="549"/>
    </location>
</feature>
<name>A0A6I9RUV6_ELAGV</name>
<keyword evidence="6" id="KW-0804">Transcription</keyword>
<dbReference type="InterPro" id="IPR008422">
    <property type="entry name" value="KN_HD"/>
</dbReference>
<dbReference type="GeneID" id="105053265"/>
<accession>A0A6I9RUV6</accession>
<dbReference type="Proteomes" id="UP000504607">
    <property type="component" value="Chromosome 1"/>
</dbReference>
<dbReference type="PANTHER" id="PTHR11850">
    <property type="entry name" value="HOMEOBOX PROTEIN TRANSCRIPTION FACTORS"/>
    <property type="match status" value="1"/>
</dbReference>
<dbReference type="InterPro" id="IPR006563">
    <property type="entry name" value="POX_dom"/>
</dbReference>
<dbReference type="SUPFAM" id="SSF46689">
    <property type="entry name" value="Homeodomain-like"/>
    <property type="match status" value="1"/>
</dbReference>
<evidence type="ECO:0000256" key="2">
    <source>
        <dbReference type="ARBA" id="ARBA00006454"/>
    </source>
</evidence>
<gene>
    <name evidence="12 13 14" type="primary">LOC105053265</name>
</gene>
<feature type="compositionally biased region" description="Polar residues" evidence="9">
    <location>
        <begin position="278"/>
        <end position="289"/>
    </location>
</feature>
<reference evidence="12 13" key="1">
    <citation type="submission" date="2025-04" db="UniProtKB">
        <authorList>
            <consortium name="RefSeq"/>
        </authorList>
    </citation>
    <scope>IDENTIFICATION</scope>
</reference>
<evidence type="ECO:0000313" key="14">
    <source>
        <dbReference type="RefSeq" id="XP_029123261.1"/>
    </source>
</evidence>
<feature type="compositionally biased region" description="Basic and acidic residues" evidence="9">
    <location>
        <begin position="498"/>
        <end position="522"/>
    </location>
</feature>
<dbReference type="GO" id="GO:0005634">
    <property type="term" value="C:nucleus"/>
    <property type="evidence" value="ECO:0007669"/>
    <property type="project" value="UniProtKB-SubCell"/>
</dbReference>
<evidence type="ECO:0000259" key="10">
    <source>
        <dbReference type="PROSITE" id="PS50071"/>
    </source>
</evidence>
<keyword evidence="11" id="KW-1185">Reference proteome</keyword>
<feature type="compositionally biased region" description="Polar residues" evidence="9">
    <location>
        <begin position="523"/>
        <end position="535"/>
    </location>
</feature>
<evidence type="ECO:0000256" key="6">
    <source>
        <dbReference type="ARBA" id="ARBA00023163"/>
    </source>
</evidence>
<feature type="DNA-binding region" description="Homeobox" evidence="8">
    <location>
        <begin position="412"/>
        <end position="474"/>
    </location>
</feature>
<dbReference type="GO" id="GO:0003677">
    <property type="term" value="F:DNA binding"/>
    <property type="evidence" value="ECO:0007669"/>
    <property type="project" value="UniProtKB-UniRule"/>
</dbReference>
<evidence type="ECO:0000256" key="5">
    <source>
        <dbReference type="ARBA" id="ARBA00023155"/>
    </source>
</evidence>
<evidence type="ECO:0000256" key="8">
    <source>
        <dbReference type="PROSITE-ProRule" id="PRU00108"/>
    </source>
</evidence>
<dbReference type="SMART" id="SM00574">
    <property type="entry name" value="POX"/>
    <property type="match status" value="1"/>
</dbReference>
<dbReference type="InterPro" id="IPR050224">
    <property type="entry name" value="TALE_homeobox"/>
</dbReference>
<comment type="similarity">
    <text evidence="2">Belongs to the TALE/BELL homeobox family.</text>
</comment>
<evidence type="ECO:0000256" key="7">
    <source>
        <dbReference type="ARBA" id="ARBA00023242"/>
    </source>
</evidence>
<feature type="compositionally biased region" description="Polar residues" evidence="9">
    <location>
        <begin position="248"/>
        <end position="270"/>
    </location>
</feature>
<dbReference type="SMART" id="SM00389">
    <property type="entry name" value="HOX"/>
    <property type="match status" value="1"/>
</dbReference>
<feature type="region of interest" description="Disordered" evidence="9">
    <location>
        <begin position="16"/>
        <end position="40"/>
    </location>
</feature>
<organism evidence="11 13">
    <name type="scientific">Elaeis guineensis var. tenera</name>
    <name type="common">Oil palm</name>
    <dbReference type="NCBI Taxonomy" id="51953"/>
    <lineage>
        <taxon>Eukaryota</taxon>
        <taxon>Viridiplantae</taxon>
        <taxon>Streptophyta</taxon>
        <taxon>Embryophyta</taxon>
        <taxon>Tracheophyta</taxon>
        <taxon>Spermatophyta</taxon>
        <taxon>Magnoliopsida</taxon>
        <taxon>Liliopsida</taxon>
        <taxon>Arecaceae</taxon>
        <taxon>Arecoideae</taxon>
        <taxon>Cocoseae</taxon>
        <taxon>Elaeidinae</taxon>
        <taxon>Elaeis</taxon>
    </lineage>
</organism>
<dbReference type="OrthoDB" id="10056939at2759"/>
<dbReference type="Pfam" id="PF07526">
    <property type="entry name" value="POX"/>
    <property type="match status" value="1"/>
</dbReference>
<evidence type="ECO:0000313" key="12">
    <source>
        <dbReference type="RefSeq" id="XP_010932672.1"/>
    </source>
</evidence>
<dbReference type="InterPro" id="IPR001356">
    <property type="entry name" value="HD"/>
</dbReference>
<protein>
    <submittedName>
        <fullName evidence="12 13">BEL1-like homeodomain protein 7</fullName>
    </submittedName>
</protein>
<feature type="region of interest" description="Disordered" evidence="9">
    <location>
        <begin position="248"/>
        <end position="291"/>
    </location>
</feature>
<evidence type="ECO:0000256" key="4">
    <source>
        <dbReference type="ARBA" id="ARBA00023125"/>
    </source>
</evidence>
<evidence type="ECO:0000256" key="3">
    <source>
        <dbReference type="ARBA" id="ARBA00023015"/>
    </source>
</evidence>
<evidence type="ECO:0000256" key="1">
    <source>
        <dbReference type="ARBA" id="ARBA00004123"/>
    </source>
</evidence>
<dbReference type="CDD" id="cd00086">
    <property type="entry name" value="homeodomain"/>
    <property type="match status" value="1"/>
</dbReference>
<keyword evidence="3" id="KW-0805">Transcription regulation</keyword>
<sequence length="671" mass="73974">MASFYSSSTNQMDVMPTFYTRDPGHGSYPESSTTSHMMYPQYSSSVPYSGKLTGNNQSQQNCIDPPVPASMISQDSSTGGADFASHLGERPYNALRDGRNEVLFMQTIGRSLNEGSDLVHGSVADDPHMSLHTPLGILNGHNLSLQQSNISTAQRQALSLSLSTQIPVPSFQFQPSNSDISILSSHQSNLGDGRAFRDDIYRNKLMHSNASPYDISSITSTIPNSRYLKAAQQLLDEVVNVQKALNQKTGKTQSLDNSAGATDTKNNNAVSKADGMSLNPQGSNDQSPTELLPSERQDLQNKMTKLLAMLDEVDRRYKQYYHQMQIVVSSFDGVAGCGSAKPYTALALKTISRQFRCLRDAINCQIQATKKNLGEKDSSNSKGGGISRLKYIDQQLRQQRAMQQLGMVQHNAWRPQRGLPETSVSVLRAWLFEHFLHPYPKDSEKLMLARQTGLTRSQISNWFINARVRLWKPMIEEMYREEIGEAEMDSNSSLENIPKSKDETGSSEERERSKSPATERCHTSQLNESSKSNISDMDVGGTAAGFPNEANADDTFMNLMLKDRRHDGGDCGLLHDAIAQKSDGGRRLVAYPMAELGRYGHGGVSLTLGLQHCDGGLPVSNSQQSFPGVRGQDVYTAAPPLEADAADYDCINLMDQRHRFGPSPLLHDFVA</sequence>
<dbReference type="RefSeq" id="XP_010932672.1">
    <property type="nucleotide sequence ID" value="XM_010934370.3"/>
</dbReference>
<dbReference type="KEGG" id="egu:105053265"/>
<dbReference type="RefSeq" id="XP_029123261.1">
    <property type="nucleotide sequence ID" value="XM_029267428.1"/>
</dbReference>
<comment type="subcellular location">
    <subcellularLocation>
        <location evidence="1 8">Nucleus</location>
    </subcellularLocation>
</comment>
<dbReference type="PROSITE" id="PS50071">
    <property type="entry name" value="HOMEOBOX_2"/>
    <property type="match status" value="1"/>
</dbReference>
<evidence type="ECO:0000256" key="9">
    <source>
        <dbReference type="SAM" id="MobiDB-lite"/>
    </source>
</evidence>
<evidence type="ECO:0000313" key="11">
    <source>
        <dbReference type="Proteomes" id="UP000504607"/>
    </source>
</evidence>
<dbReference type="InterPro" id="IPR009057">
    <property type="entry name" value="Homeodomain-like_sf"/>
</dbReference>
<dbReference type="AlphaFoldDB" id="A0A6I9RUV6"/>
<dbReference type="GO" id="GO:0006355">
    <property type="term" value="P:regulation of DNA-templated transcription"/>
    <property type="evidence" value="ECO:0007669"/>
    <property type="project" value="InterPro"/>
</dbReference>
<keyword evidence="5 8" id="KW-0371">Homeobox</keyword>
<evidence type="ECO:0000313" key="13">
    <source>
        <dbReference type="RefSeq" id="XP_010932680.1"/>
    </source>
</evidence>
<keyword evidence="4 8" id="KW-0238">DNA-binding</keyword>
<dbReference type="Pfam" id="PF05920">
    <property type="entry name" value="Homeobox_KN"/>
    <property type="match status" value="1"/>
</dbReference>
<dbReference type="Gene3D" id="1.10.10.60">
    <property type="entry name" value="Homeodomain-like"/>
    <property type="match status" value="1"/>
</dbReference>
<feature type="compositionally biased region" description="Polar residues" evidence="9">
    <location>
        <begin position="29"/>
        <end position="40"/>
    </location>
</feature>
<proteinExistence type="inferred from homology"/>